<dbReference type="InterPro" id="IPR017972">
    <property type="entry name" value="Cyt_P450_CS"/>
</dbReference>
<comment type="similarity">
    <text evidence="4 13">Belongs to the cytochrome P450 family.</text>
</comment>
<evidence type="ECO:0000256" key="9">
    <source>
        <dbReference type="ARBA" id="ARBA00023002"/>
    </source>
</evidence>
<comment type="caution">
    <text evidence="14">The sequence shown here is derived from an EMBL/GenBank/DDBJ whole genome shotgun (WGS) entry which is preliminary data.</text>
</comment>
<evidence type="ECO:0000256" key="7">
    <source>
        <dbReference type="ARBA" id="ARBA00022723"/>
    </source>
</evidence>
<reference evidence="14 15" key="1">
    <citation type="submission" date="2024-01" db="EMBL/GenBank/DDBJ databases">
        <title>A draft genome for the cacao thread blight pathogen Marasmiellus scandens.</title>
        <authorList>
            <person name="Baruah I.K."/>
            <person name="Leung J."/>
            <person name="Bukari Y."/>
            <person name="Amoako-Attah I."/>
            <person name="Meinhardt L.W."/>
            <person name="Bailey B.A."/>
            <person name="Cohen S.P."/>
        </authorList>
    </citation>
    <scope>NUCLEOTIDE SEQUENCE [LARGE SCALE GENOMIC DNA]</scope>
    <source>
        <strain evidence="14 15">GH-19</strain>
    </source>
</reference>
<dbReference type="PRINTS" id="PR00465">
    <property type="entry name" value="EP450IV"/>
</dbReference>
<evidence type="ECO:0000256" key="11">
    <source>
        <dbReference type="ARBA" id="ARBA00023033"/>
    </source>
</evidence>
<evidence type="ECO:0000313" key="15">
    <source>
        <dbReference type="Proteomes" id="UP001498398"/>
    </source>
</evidence>
<evidence type="ECO:0000256" key="10">
    <source>
        <dbReference type="ARBA" id="ARBA00023004"/>
    </source>
</evidence>
<evidence type="ECO:0000256" key="1">
    <source>
        <dbReference type="ARBA" id="ARBA00001971"/>
    </source>
</evidence>
<dbReference type="PANTHER" id="PTHR24305">
    <property type="entry name" value="CYTOCHROME P450"/>
    <property type="match status" value="1"/>
</dbReference>
<dbReference type="InterPro" id="IPR002403">
    <property type="entry name" value="Cyt_P450_E_grp-IV"/>
</dbReference>
<evidence type="ECO:0000256" key="3">
    <source>
        <dbReference type="ARBA" id="ARBA00004721"/>
    </source>
</evidence>
<evidence type="ECO:0000256" key="8">
    <source>
        <dbReference type="ARBA" id="ARBA00022989"/>
    </source>
</evidence>
<keyword evidence="10 13" id="KW-0408">Iron</keyword>
<comment type="pathway">
    <text evidence="3">Secondary metabolite biosynthesis; terpenoid biosynthesis.</text>
</comment>
<organism evidence="14 15">
    <name type="scientific">Marasmiellus scandens</name>
    <dbReference type="NCBI Taxonomy" id="2682957"/>
    <lineage>
        <taxon>Eukaryota</taxon>
        <taxon>Fungi</taxon>
        <taxon>Dikarya</taxon>
        <taxon>Basidiomycota</taxon>
        <taxon>Agaricomycotina</taxon>
        <taxon>Agaricomycetes</taxon>
        <taxon>Agaricomycetidae</taxon>
        <taxon>Agaricales</taxon>
        <taxon>Marasmiineae</taxon>
        <taxon>Omphalotaceae</taxon>
        <taxon>Marasmiellus</taxon>
    </lineage>
</organism>
<dbReference type="InterPro" id="IPR001128">
    <property type="entry name" value="Cyt_P450"/>
</dbReference>
<evidence type="ECO:0000313" key="14">
    <source>
        <dbReference type="EMBL" id="KAK7458143.1"/>
    </source>
</evidence>
<keyword evidence="15" id="KW-1185">Reference proteome</keyword>
<dbReference type="Gene3D" id="1.10.630.10">
    <property type="entry name" value="Cytochrome P450"/>
    <property type="match status" value="1"/>
</dbReference>
<evidence type="ECO:0000256" key="4">
    <source>
        <dbReference type="ARBA" id="ARBA00010617"/>
    </source>
</evidence>
<evidence type="ECO:0000256" key="13">
    <source>
        <dbReference type="RuleBase" id="RU000461"/>
    </source>
</evidence>
<comment type="cofactor">
    <cofactor evidence="1">
        <name>heme</name>
        <dbReference type="ChEBI" id="CHEBI:30413"/>
    </cofactor>
</comment>
<dbReference type="PANTHER" id="PTHR24305:SF166">
    <property type="entry name" value="CYTOCHROME P450 12A4, MITOCHONDRIAL-RELATED"/>
    <property type="match status" value="1"/>
</dbReference>
<gene>
    <name evidence="14" type="ORF">VKT23_010051</name>
</gene>
<dbReference type="PRINTS" id="PR00385">
    <property type="entry name" value="P450"/>
</dbReference>
<accession>A0ABR1JI66</accession>
<keyword evidence="6" id="KW-0812">Transmembrane</keyword>
<keyword evidence="9 13" id="KW-0560">Oxidoreductase</keyword>
<dbReference type="InterPro" id="IPR050121">
    <property type="entry name" value="Cytochrome_P450_monoxygenase"/>
</dbReference>
<name>A0ABR1JI66_9AGAR</name>
<evidence type="ECO:0000256" key="6">
    <source>
        <dbReference type="ARBA" id="ARBA00022692"/>
    </source>
</evidence>
<evidence type="ECO:0008006" key="16">
    <source>
        <dbReference type="Google" id="ProtNLM"/>
    </source>
</evidence>
<keyword evidence="5 13" id="KW-0349">Heme</keyword>
<evidence type="ECO:0000256" key="12">
    <source>
        <dbReference type="ARBA" id="ARBA00023136"/>
    </source>
</evidence>
<keyword evidence="12" id="KW-0472">Membrane</keyword>
<dbReference type="SUPFAM" id="SSF48264">
    <property type="entry name" value="Cytochrome P450"/>
    <property type="match status" value="1"/>
</dbReference>
<evidence type="ECO:0000256" key="2">
    <source>
        <dbReference type="ARBA" id="ARBA00004370"/>
    </source>
</evidence>
<protein>
    <recommendedName>
        <fullName evidence="16">Cytochrome P450</fullName>
    </recommendedName>
</protein>
<dbReference type="PROSITE" id="PS00086">
    <property type="entry name" value="CYTOCHROME_P450"/>
    <property type="match status" value="1"/>
</dbReference>
<keyword evidence="7 13" id="KW-0479">Metal-binding</keyword>
<proteinExistence type="inferred from homology"/>
<evidence type="ECO:0000256" key="5">
    <source>
        <dbReference type="ARBA" id="ARBA00022617"/>
    </source>
</evidence>
<dbReference type="InterPro" id="IPR036396">
    <property type="entry name" value="Cyt_P450_sf"/>
</dbReference>
<comment type="subcellular location">
    <subcellularLocation>
        <location evidence="2">Membrane</location>
    </subcellularLocation>
</comment>
<dbReference type="Proteomes" id="UP001498398">
    <property type="component" value="Unassembled WGS sequence"/>
</dbReference>
<dbReference type="Pfam" id="PF00067">
    <property type="entry name" value="p450"/>
    <property type="match status" value="1"/>
</dbReference>
<sequence>MRWGVKLGTPRFNRFLVDNIPMQSVKEVKNMVDYMWSLSEEIYESKKQALEAGDEVVTKQIGHGKDIMSILMKGNMNAREDKLDEKEAIAQMSTLIFAAMDTTSNALSRILHLLSTHPDVQDKLRQELLEARRVNGELLYDALVELPFLDAICRETLRLYPPFPQLDRVTTQDTVIPLSHPIIGLDGDKIAELALPKGTTVLLSFINSNCNPVIWGPDALEWKPERWLSPLPQAVIDAHLPGVYSHLMTFGAGSRSCIGFKFSQLEMKAVLFTLVSTLKFDPVRDKKISWSTTGIMAPFVNGDITHPRMPLIVSLADHSRDS</sequence>
<keyword evidence="11 13" id="KW-0503">Monooxygenase</keyword>
<dbReference type="EMBL" id="JBANRG010000018">
    <property type="protein sequence ID" value="KAK7458143.1"/>
    <property type="molecule type" value="Genomic_DNA"/>
</dbReference>
<keyword evidence="8" id="KW-1133">Transmembrane helix</keyword>